<comment type="caution">
    <text evidence="3">The sequence shown here is derived from an EMBL/GenBank/DDBJ whole genome shotgun (WGS) entry which is preliminary data.</text>
</comment>
<dbReference type="SUPFAM" id="SSF55961">
    <property type="entry name" value="Bet v1-like"/>
    <property type="match status" value="1"/>
</dbReference>
<sequence>MQLENTFTVPLPADQAWPVLLEVERVVACVPGATLDSVDGDDITARMRVKLGPIMMTYRGRARFVERDEAARRVVIEASGKDSKGAGTVSATVQASLYDHGNETEVRVVTVLKLTGKPAQFGRGAIQDVSSTLIDRFAQALSAEFTTSGPQGRTDSQGQTDSHQGGVSQTPTPVSNGSGVAAKLTAPAAPGTHLRAADDHLDLLDAVGPVARRIVPRVAGVALLIALLAFLGWYFTSN</sequence>
<dbReference type="PANTHER" id="PTHR38588:SF1">
    <property type="entry name" value="BLL0334 PROTEIN"/>
    <property type="match status" value="1"/>
</dbReference>
<feature type="compositionally biased region" description="Polar residues" evidence="1">
    <location>
        <begin position="146"/>
        <end position="178"/>
    </location>
</feature>
<dbReference type="RefSeq" id="WP_086727506.1">
    <property type="nucleotide sequence ID" value="NZ_MUBM01000186.1"/>
</dbReference>
<name>A0ABV1VU96_9ACTN</name>
<reference evidence="3 4" key="1">
    <citation type="submission" date="2024-06" db="EMBL/GenBank/DDBJ databases">
        <title>The Natural Products Discovery Center: Release of the First 8490 Sequenced Strains for Exploring Actinobacteria Biosynthetic Diversity.</title>
        <authorList>
            <person name="Kalkreuter E."/>
            <person name="Kautsar S.A."/>
            <person name="Yang D."/>
            <person name="Bader C.D."/>
            <person name="Teijaro C.N."/>
            <person name="Fluegel L."/>
            <person name="Davis C.M."/>
            <person name="Simpson J.R."/>
            <person name="Lauterbach L."/>
            <person name="Steele A.D."/>
            <person name="Gui C."/>
            <person name="Meng S."/>
            <person name="Li G."/>
            <person name="Viehrig K."/>
            <person name="Ye F."/>
            <person name="Su P."/>
            <person name="Kiefer A.F."/>
            <person name="Nichols A."/>
            <person name="Cepeda A.J."/>
            <person name="Yan W."/>
            <person name="Fan B."/>
            <person name="Jiang Y."/>
            <person name="Adhikari A."/>
            <person name="Zheng C.-J."/>
            <person name="Schuster L."/>
            <person name="Cowan T.M."/>
            <person name="Smanski M.J."/>
            <person name="Chevrette M.G."/>
            <person name="De Carvalho L.P.S."/>
            <person name="Shen B."/>
        </authorList>
    </citation>
    <scope>NUCLEOTIDE SEQUENCE [LARGE SCALE GENOMIC DNA]</scope>
    <source>
        <strain evidence="3 4">NPDC000634</strain>
    </source>
</reference>
<organism evidence="3 4">
    <name type="scientific">Streptomyces carpinensis</name>
    <dbReference type="NCBI Taxonomy" id="66369"/>
    <lineage>
        <taxon>Bacteria</taxon>
        <taxon>Bacillati</taxon>
        <taxon>Actinomycetota</taxon>
        <taxon>Actinomycetes</taxon>
        <taxon>Kitasatosporales</taxon>
        <taxon>Streptomycetaceae</taxon>
        <taxon>Streptomyces</taxon>
    </lineage>
</organism>
<evidence type="ECO:0000256" key="2">
    <source>
        <dbReference type="SAM" id="Phobius"/>
    </source>
</evidence>
<keyword evidence="2" id="KW-0812">Transmembrane</keyword>
<dbReference type="Gene3D" id="3.30.530.20">
    <property type="match status" value="1"/>
</dbReference>
<dbReference type="EMBL" id="JBEPCU010000001">
    <property type="protein sequence ID" value="MER6975509.1"/>
    <property type="molecule type" value="Genomic_DNA"/>
</dbReference>
<proteinExistence type="predicted"/>
<dbReference type="CDD" id="cd07823">
    <property type="entry name" value="SRPBCC_5"/>
    <property type="match status" value="1"/>
</dbReference>
<dbReference type="Proteomes" id="UP001458415">
    <property type="component" value="Unassembled WGS sequence"/>
</dbReference>
<dbReference type="InterPro" id="IPR023393">
    <property type="entry name" value="START-like_dom_sf"/>
</dbReference>
<keyword evidence="2" id="KW-0472">Membrane</keyword>
<feature type="transmembrane region" description="Helical" evidence="2">
    <location>
        <begin position="218"/>
        <end position="236"/>
    </location>
</feature>
<feature type="region of interest" description="Disordered" evidence="1">
    <location>
        <begin position="146"/>
        <end position="181"/>
    </location>
</feature>
<gene>
    <name evidence="3" type="ORF">ABT317_00105</name>
</gene>
<dbReference type="PANTHER" id="PTHR38588">
    <property type="entry name" value="BLL0334 PROTEIN"/>
    <property type="match status" value="1"/>
</dbReference>
<keyword evidence="4" id="KW-1185">Reference proteome</keyword>
<accession>A0ABV1VU96</accession>
<evidence type="ECO:0000313" key="4">
    <source>
        <dbReference type="Proteomes" id="UP001458415"/>
    </source>
</evidence>
<dbReference type="Pfam" id="PF06240">
    <property type="entry name" value="COXG"/>
    <property type="match status" value="1"/>
</dbReference>
<keyword evidence="2" id="KW-1133">Transmembrane helix</keyword>
<evidence type="ECO:0000313" key="3">
    <source>
        <dbReference type="EMBL" id="MER6975509.1"/>
    </source>
</evidence>
<protein>
    <submittedName>
        <fullName evidence="3">SRPBCC family protein</fullName>
    </submittedName>
</protein>
<evidence type="ECO:0000256" key="1">
    <source>
        <dbReference type="SAM" id="MobiDB-lite"/>
    </source>
</evidence>
<dbReference type="InterPro" id="IPR010419">
    <property type="entry name" value="CO_DH_gsu"/>
</dbReference>